<dbReference type="InterPro" id="IPR051948">
    <property type="entry name" value="Hsp70_co-chaperone_J-domain"/>
</dbReference>
<dbReference type="OMA" id="ERRRFDY"/>
<keyword evidence="7" id="KW-0472">Membrane</keyword>
<feature type="transmembrane region" description="Helical" evidence="7">
    <location>
        <begin position="97"/>
        <end position="118"/>
    </location>
</feature>
<keyword evidence="1" id="KW-0143">Chaperone</keyword>
<organism evidence="9 10">
    <name type="scientific">Drosophila yakuba</name>
    <name type="common">Fruit fly</name>
    <dbReference type="NCBI Taxonomy" id="7245"/>
    <lineage>
        <taxon>Eukaryota</taxon>
        <taxon>Metazoa</taxon>
        <taxon>Ecdysozoa</taxon>
        <taxon>Arthropoda</taxon>
        <taxon>Hexapoda</taxon>
        <taxon>Insecta</taxon>
        <taxon>Pterygota</taxon>
        <taxon>Neoptera</taxon>
        <taxon>Endopterygota</taxon>
        <taxon>Diptera</taxon>
        <taxon>Brachycera</taxon>
        <taxon>Muscomorpha</taxon>
        <taxon>Ephydroidea</taxon>
        <taxon>Drosophilidae</taxon>
        <taxon>Drosophila</taxon>
        <taxon>Sophophora</taxon>
    </lineage>
</organism>
<dbReference type="Pfam" id="PF00226">
    <property type="entry name" value="DnaJ"/>
    <property type="match status" value="1"/>
</dbReference>
<feature type="region of interest" description="Disordered" evidence="6">
    <location>
        <begin position="62"/>
        <end position="92"/>
    </location>
</feature>
<dbReference type="PANTHER" id="PTHR44360">
    <property type="entry name" value="DNAJ HOMOLOG SUBFAMILY B MEMBER 9"/>
    <property type="match status" value="1"/>
</dbReference>
<comment type="subunit">
    <text evidence="5">Interacts with HSPA5/BiP; interaction is direct. Interacts with ERN1/IRE1 (via the luminal region). Interacts with DERL1.</text>
</comment>
<evidence type="ECO:0000313" key="9">
    <source>
        <dbReference type="EMBL" id="EDX01544.1"/>
    </source>
</evidence>
<feature type="domain" description="J" evidence="8">
    <location>
        <begin position="4"/>
        <end position="68"/>
    </location>
</feature>
<dbReference type="InterPro" id="IPR036869">
    <property type="entry name" value="J_dom_sf"/>
</dbReference>
<proteinExistence type="predicted"/>
<dbReference type="PhylomeDB" id="B4Q223"/>
<name>B4Q223_DROYA</name>
<keyword evidence="7" id="KW-1133">Transmembrane helix</keyword>
<sequence length="128" mass="14536">MEEDHYMVLGVDPKASEQEIRQAYKRMALIYHPDKNQHPRTTAYFRKIKDAFHVLSNATTRREYDRSLSRREPEAERRYSSGSGGQRHNLQEESVDTLSIIGAVGGLLVGLFMGYGAFKALNSSSNNN</sequence>
<dbReference type="PROSITE" id="PS50076">
    <property type="entry name" value="DNAJ_2"/>
    <property type="match status" value="1"/>
</dbReference>
<dbReference type="InterPro" id="IPR001623">
    <property type="entry name" value="DnaJ_domain"/>
</dbReference>
<dbReference type="HOGENOM" id="CLU_017633_12_6_1"/>
<protein>
    <recommendedName>
        <fullName evidence="2">DnaJ homolog subfamily B member 9</fullName>
    </recommendedName>
    <alternativeName>
        <fullName evidence="3">Endoplasmic reticulum DNA J domain-containing protein 4</fullName>
    </alternativeName>
</protein>
<evidence type="ECO:0000256" key="2">
    <source>
        <dbReference type="ARBA" id="ARBA00040158"/>
    </source>
</evidence>
<dbReference type="EMBL" id="CM000162">
    <property type="protein sequence ID" value="EDX01544.1"/>
    <property type="molecule type" value="Genomic_DNA"/>
</dbReference>
<dbReference type="Gene3D" id="1.10.287.110">
    <property type="entry name" value="DnaJ domain"/>
    <property type="match status" value="1"/>
</dbReference>
<evidence type="ECO:0000256" key="7">
    <source>
        <dbReference type="SAM" id="Phobius"/>
    </source>
</evidence>
<dbReference type="PANTHER" id="PTHR44360:SF1">
    <property type="entry name" value="DNAJ HOMOLOG SUBFAMILY B MEMBER 9"/>
    <property type="match status" value="1"/>
</dbReference>
<evidence type="ECO:0000256" key="3">
    <source>
        <dbReference type="ARBA" id="ARBA00041533"/>
    </source>
</evidence>
<feature type="compositionally biased region" description="Basic and acidic residues" evidence="6">
    <location>
        <begin position="62"/>
        <end position="79"/>
    </location>
</feature>
<keyword evidence="7" id="KW-0812">Transmembrane</keyword>
<reference evidence="9 10" key="1">
    <citation type="journal article" date="2007" name="Nature">
        <title>Evolution of genes and genomes on the Drosophila phylogeny.</title>
        <authorList>
            <consortium name="Drosophila 12 Genomes Consortium"/>
            <person name="Clark A.G."/>
            <person name="Eisen M.B."/>
            <person name="Smith D.R."/>
            <person name="Bergman C.M."/>
            <person name="Oliver B."/>
            <person name="Markow T.A."/>
            <person name="Kaufman T.C."/>
            <person name="Kellis M."/>
            <person name="Gelbart W."/>
            <person name="Iyer V.N."/>
            <person name="Pollard D.A."/>
            <person name="Sackton T.B."/>
            <person name="Larracuente A.M."/>
            <person name="Singh N.D."/>
            <person name="Abad J.P."/>
            <person name="Abt D.N."/>
            <person name="Adryan B."/>
            <person name="Aguade M."/>
            <person name="Akashi H."/>
            <person name="Anderson W.W."/>
            <person name="Aquadro C.F."/>
            <person name="Ardell D.H."/>
            <person name="Arguello R."/>
            <person name="Artieri C.G."/>
            <person name="Barbash D.A."/>
            <person name="Barker D."/>
            <person name="Barsanti P."/>
            <person name="Batterham P."/>
            <person name="Batzoglou S."/>
            <person name="Begun D."/>
            <person name="Bhutkar A."/>
            <person name="Blanco E."/>
            <person name="Bosak S.A."/>
            <person name="Bradley R.K."/>
            <person name="Brand A.D."/>
            <person name="Brent M.R."/>
            <person name="Brooks A.N."/>
            <person name="Brown R.H."/>
            <person name="Butlin R.K."/>
            <person name="Caggese C."/>
            <person name="Calvi B.R."/>
            <person name="Bernardo de Carvalho A."/>
            <person name="Caspi A."/>
            <person name="Castrezana S."/>
            <person name="Celniker S.E."/>
            <person name="Chang J.L."/>
            <person name="Chapple C."/>
            <person name="Chatterji S."/>
            <person name="Chinwalla A."/>
            <person name="Civetta A."/>
            <person name="Clifton S.W."/>
            <person name="Comeron J.M."/>
            <person name="Costello J.C."/>
            <person name="Coyne J.A."/>
            <person name="Daub J."/>
            <person name="David R.G."/>
            <person name="Delcher A.L."/>
            <person name="Delehaunty K."/>
            <person name="Do C.B."/>
            <person name="Ebling H."/>
            <person name="Edwards K."/>
            <person name="Eickbush T."/>
            <person name="Evans J.D."/>
            <person name="Filipski A."/>
            <person name="Findeiss S."/>
            <person name="Freyhult E."/>
            <person name="Fulton L."/>
            <person name="Fulton R."/>
            <person name="Garcia A.C."/>
            <person name="Gardiner A."/>
            <person name="Garfield D.A."/>
            <person name="Garvin B.E."/>
            <person name="Gibson G."/>
            <person name="Gilbert D."/>
            <person name="Gnerre S."/>
            <person name="Godfrey J."/>
            <person name="Good R."/>
            <person name="Gotea V."/>
            <person name="Gravely B."/>
            <person name="Greenberg A.J."/>
            <person name="Griffiths-Jones S."/>
            <person name="Gross S."/>
            <person name="Guigo R."/>
            <person name="Gustafson E.A."/>
            <person name="Haerty W."/>
            <person name="Hahn M.W."/>
            <person name="Halligan D.L."/>
            <person name="Halpern A.L."/>
            <person name="Halter G.M."/>
            <person name="Han M.V."/>
            <person name="Heger A."/>
            <person name="Hillier L."/>
            <person name="Hinrichs A.S."/>
            <person name="Holmes I."/>
            <person name="Hoskins R.A."/>
            <person name="Hubisz M.J."/>
            <person name="Hultmark D."/>
            <person name="Huntley M.A."/>
            <person name="Jaffe D.B."/>
            <person name="Jagadeeshan S."/>
            <person name="Jeck W.R."/>
            <person name="Johnson J."/>
            <person name="Jones C.D."/>
            <person name="Jordan W.C."/>
            <person name="Karpen G.H."/>
            <person name="Kataoka E."/>
            <person name="Keightley P.D."/>
            <person name="Kheradpour P."/>
            <person name="Kirkness E.F."/>
            <person name="Koerich L.B."/>
            <person name="Kristiansen K."/>
            <person name="Kudrna D."/>
            <person name="Kulathinal R.J."/>
            <person name="Kumar S."/>
            <person name="Kwok R."/>
            <person name="Lander E."/>
            <person name="Langley C.H."/>
            <person name="Lapoint R."/>
            <person name="Lazzaro B.P."/>
            <person name="Lee S.J."/>
            <person name="Levesque L."/>
            <person name="Li R."/>
            <person name="Lin C.F."/>
            <person name="Lin M.F."/>
            <person name="Lindblad-Toh K."/>
            <person name="Llopart A."/>
            <person name="Long M."/>
            <person name="Low L."/>
            <person name="Lozovsky E."/>
            <person name="Lu J."/>
            <person name="Luo M."/>
            <person name="Machado C.A."/>
            <person name="Makalowski W."/>
            <person name="Marzo M."/>
            <person name="Matsuda M."/>
            <person name="Matzkin L."/>
            <person name="McAllister B."/>
            <person name="McBride C.S."/>
            <person name="McKernan B."/>
            <person name="McKernan K."/>
            <person name="Mendez-Lago M."/>
            <person name="Minx P."/>
            <person name="Mollenhauer M.U."/>
            <person name="Montooth K."/>
            <person name="Mount S.M."/>
            <person name="Mu X."/>
            <person name="Myers E."/>
            <person name="Negre B."/>
            <person name="Newfeld S."/>
            <person name="Nielsen R."/>
            <person name="Noor M.A."/>
            <person name="O'Grady P."/>
            <person name="Pachter L."/>
            <person name="Papaceit M."/>
            <person name="Parisi M.J."/>
            <person name="Parisi M."/>
            <person name="Parts L."/>
            <person name="Pedersen J.S."/>
            <person name="Pesole G."/>
            <person name="Phillippy A.M."/>
            <person name="Ponting C.P."/>
            <person name="Pop M."/>
            <person name="Porcelli D."/>
            <person name="Powell J.R."/>
            <person name="Prohaska S."/>
            <person name="Pruitt K."/>
            <person name="Puig M."/>
            <person name="Quesneville H."/>
            <person name="Ram K.R."/>
            <person name="Rand D."/>
            <person name="Rasmussen M.D."/>
            <person name="Reed L.K."/>
            <person name="Reenan R."/>
            <person name="Reily A."/>
            <person name="Remington K.A."/>
            <person name="Rieger T.T."/>
            <person name="Ritchie M.G."/>
            <person name="Robin C."/>
            <person name="Rogers Y.H."/>
            <person name="Rohde C."/>
            <person name="Rozas J."/>
            <person name="Rubenfield M.J."/>
            <person name="Ruiz A."/>
            <person name="Russo S."/>
            <person name="Salzberg S.L."/>
            <person name="Sanchez-Gracia A."/>
            <person name="Saranga D.J."/>
            <person name="Sato H."/>
            <person name="Schaeffer S.W."/>
            <person name="Schatz M.C."/>
            <person name="Schlenke T."/>
            <person name="Schwartz R."/>
            <person name="Segarra C."/>
            <person name="Singh R.S."/>
            <person name="Sirot L."/>
            <person name="Sirota M."/>
            <person name="Sisneros N.B."/>
            <person name="Smith C.D."/>
            <person name="Smith T.F."/>
            <person name="Spieth J."/>
            <person name="Stage D.E."/>
            <person name="Stark A."/>
            <person name="Stephan W."/>
            <person name="Strausberg R.L."/>
            <person name="Strempel S."/>
            <person name="Sturgill D."/>
            <person name="Sutton G."/>
            <person name="Sutton G.G."/>
            <person name="Tao W."/>
            <person name="Teichmann S."/>
            <person name="Tobari Y.N."/>
            <person name="Tomimura Y."/>
            <person name="Tsolas J.M."/>
            <person name="Valente V.L."/>
            <person name="Venter E."/>
            <person name="Venter J.C."/>
            <person name="Vicario S."/>
            <person name="Vieira F.G."/>
            <person name="Vilella A.J."/>
            <person name="Villasante A."/>
            <person name="Walenz B."/>
            <person name="Wang J."/>
            <person name="Wasserman M."/>
            <person name="Watts T."/>
            <person name="Wilson D."/>
            <person name="Wilson R.K."/>
            <person name="Wing R.A."/>
            <person name="Wolfner M.F."/>
            <person name="Wong A."/>
            <person name="Wong G.K."/>
            <person name="Wu C.I."/>
            <person name="Wu G."/>
            <person name="Yamamoto D."/>
            <person name="Yang H.P."/>
            <person name="Yang S.P."/>
            <person name="Yorke J.A."/>
            <person name="Yoshida K."/>
            <person name="Zdobnov E."/>
            <person name="Zhang P."/>
            <person name="Zhang Y."/>
            <person name="Zimin A.V."/>
            <person name="Baldwin J."/>
            <person name="Abdouelleil A."/>
            <person name="Abdulkadir J."/>
            <person name="Abebe A."/>
            <person name="Abera B."/>
            <person name="Abreu J."/>
            <person name="Acer S.C."/>
            <person name="Aftuck L."/>
            <person name="Alexander A."/>
            <person name="An P."/>
            <person name="Anderson E."/>
            <person name="Anderson S."/>
            <person name="Arachi H."/>
            <person name="Azer M."/>
            <person name="Bachantsang P."/>
            <person name="Barry A."/>
            <person name="Bayul T."/>
            <person name="Berlin A."/>
            <person name="Bessette D."/>
            <person name="Bloom T."/>
            <person name="Blye J."/>
            <person name="Boguslavskiy L."/>
            <person name="Bonnet C."/>
            <person name="Boukhgalter B."/>
            <person name="Bourzgui I."/>
            <person name="Brown A."/>
            <person name="Cahill P."/>
            <person name="Channer S."/>
            <person name="Cheshatsang Y."/>
            <person name="Chuda L."/>
            <person name="Citroen M."/>
            <person name="Collymore A."/>
            <person name="Cooke P."/>
            <person name="Costello M."/>
            <person name="D'Aco K."/>
            <person name="Daza R."/>
            <person name="De Haan G."/>
            <person name="DeGray S."/>
            <person name="DeMaso C."/>
            <person name="Dhargay N."/>
            <person name="Dooley K."/>
            <person name="Dooley E."/>
            <person name="Doricent M."/>
            <person name="Dorje P."/>
            <person name="Dorjee K."/>
            <person name="Dupes A."/>
            <person name="Elong R."/>
            <person name="Falk J."/>
            <person name="Farina A."/>
            <person name="Faro S."/>
            <person name="Ferguson D."/>
            <person name="Fisher S."/>
            <person name="Foley C.D."/>
            <person name="Franke A."/>
            <person name="Friedrich D."/>
            <person name="Gadbois L."/>
            <person name="Gearin G."/>
            <person name="Gearin C.R."/>
            <person name="Giannoukos G."/>
            <person name="Goode T."/>
            <person name="Graham J."/>
            <person name="Grandbois E."/>
            <person name="Grewal S."/>
            <person name="Gyaltsen K."/>
            <person name="Hafez N."/>
            <person name="Hagos B."/>
            <person name="Hall J."/>
            <person name="Henson C."/>
            <person name="Hollinger A."/>
            <person name="Honan T."/>
            <person name="Huard M.D."/>
            <person name="Hughes L."/>
            <person name="Hurhula B."/>
            <person name="Husby M.E."/>
            <person name="Kamat A."/>
            <person name="Kanga B."/>
            <person name="Kashin S."/>
            <person name="Khazanovich D."/>
            <person name="Kisner P."/>
            <person name="Lance K."/>
            <person name="Lara M."/>
            <person name="Lee W."/>
            <person name="Lennon N."/>
            <person name="Letendre F."/>
            <person name="LeVine R."/>
            <person name="Lipovsky A."/>
            <person name="Liu X."/>
            <person name="Liu J."/>
            <person name="Liu S."/>
            <person name="Lokyitsang T."/>
            <person name="Lokyitsang Y."/>
            <person name="Lubonja R."/>
            <person name="Lui A."/>
            <person name="MacDonald P."/>
            <person name="Magnisalis V."/>
            <person name="Maru K."/>
            <person name="Matthews C."/>
            <person name="McCusker W."/>
            <person name="McDonough S."/>
            <person name="Mehta T."/>
            <person name="Meldrim J."/>
            <person name="Meneus L."/>
            <person name="Mihai O."/>
            <person name="Mihalev A."/>
            <person name="Mihova T."/>
            <person name="Mittelman R."/>
            <person name="Mlenga V."/>
            <person name="Montmayeur A."/>
            <person name="Mulrain L."/>
            <person name="Navidi A."/>
            <person name="Naylor J."/>
            <person name="Negash T."/>
            <person name="Nguyen T."/>
            <person name="Nguyen N."/>
            <person name="Nicol R."/>
            <person name="Norbu C."/>
            <person name="Norbu N."/>
            <person name="Novod N."/>
            <person name="O'Neill B."/>
            <person name="Osman S."/>
            <person name="Markiewicz E."/>
            <person name="Oyono O.L."/>
            <person name="Patti C."/>
            <person name="Phunkhang P."/>
            <person name="Pierre F."/>
            <person name="Priest M."/>
            <person name="Raghuraman S."/>
            <person name="Rege F."/>
            <person name="Reyes R."/>
            <person name="Rise C."/>
            <person name="Rogov P."/>
            <person name="Ross K."/>
            <person name="Ryan E."/>
            <person name="Settipalli S."/>
            <person name="Shea T."/>
            <person name="Sherpa N."/>
            <person name="Shi L."/>
            <person name="Shih D."/>
            <person name="Sparrow T."/>
            <person name="Spaulding J."/>
            <person name="Stalker J."/>
            <person name="Stange-Thomann N."/>
            <person name="Stavropoulos S."/>
            <person name="Stone C."/>
            <person name="Strader C."/>
            <person name="Tesfaye S."/>
            <person name="Thomson T."/>
            <person name="Thoulutsang Y."/>
            <person name="Thoulutsang D."/>
            <person name="Topham K."/>
            <person name="Topping I."/>
            <person name="Tsamla T."/>
            <person name="Vassiliev H."/>
            <person name="Vo A."/>
            <person name="Wangchuk T."/>
            <person name="Wangdi T."/>
            <person name="Weiand M."/>
            <person name="Wilkinson J."/>
            <person name="Wilson A."/>
            <person name="Yadav S."/>
            <person name="Young G."/>
            <person name="Yu Q."/>
            <person name="Zembek L."/>
            <person name="Zhong D."/>
            <person name="Zimmer A."/>
            <person name="Zwirko Z."/>
            <person name="Jaffe D.B."/>
            <person name="Alvarez P."/>
            <person name="Brockman W."/>
            <person name="Butler J."/>
            <person name="Chin C."/>
            <person name="Gnerre S."/>
            <person name="Grabherr M."/>
            <person name="Kleber M."/>
            <person name="Mauceli E."/>
            <person name="MacCallum I."/>
        </authorList>
    </citation>
    <scope>NUCLEOTIDE SEQUENCE [LARGE SCALE GENOMIC DNA]</scope>
    <source>
        <strain evidence="10">Tai18E2 / Tucson 14021-0261.01</strain>
    </source>
</reference>
<dbReference type="OrthoDB" id="552049at2759"/>
<dbReference type="PRINTS" id="PR00625">
    <property type="entry name" value="JDOMAIN"/>
</dbReference>
<evidence type="ECO:0000259" key="8">
    <source>
        <dbReference type="PROSITE" id="PS50076"/>
    </source>
</evidence>
<dbReference type="GO" id="GO:0051787">
    <property type="term" value="F:misfolded protein binding"/>
    <property type="evidence" value="ECO:0007669"/>
    <property type="project" value="TreeGrafter"/>
</dbReference>
<dbReference type="KEGG" id="dya:Dyak_GE17052"/>
<reference evidence="9 10" key="2">
    <citation type="journal article" date="2007" name="PLoS Biol.">
        <title>Principles of genome evolution in the Drosophila melanogaster species group.</title>
        <authorList>
            <person name="Ranz J.M."/>
            <person name="Maurin D."/>
            <person name="Chan Y.S."/>
            <person name="von Grotthuss M."/>
            <person name="Hillier L.W."/>
            <person name="Roote J."/>
            <person name="Ashburner M."/>
            <person name="Bergman C.M."/>
        </authorList>
    </citation>
    <scope>NUCLEOTIDE SEQUENCE [LARGE SCALE GENOMIC DNA]</scope>
    <source>
        <strain evidence="10">Tai18E2 / Tucson 14021-0261.01</strain>
    </source>
</reference>
<dbReference type="SUPFAM" id="SSF46565">
    <property type="entry name" value="Chaperone J-domain"/>
    <property type="match status" value="1"/>
</dbReference>
<comment type="function">
    <text evidence="4">Co-chaperone for Hsp70 protein HSPA5/BiP that acts as a key repressor of the ERN1/IRE1-mediated unfolded protein response (UPR). J domain-containing co-chaperones stimulate the ATPase activity of Hsp70 proteins and are required for efficient substrate recognition by Hsp70 proteins. In the unstressed endoplasmic reticulum, interacts with the luminal region of ERN1/IRE1 and selectively recruits HSPA5/BiP: HSPA5/BiP disrupts the dimerization of the active ERN1/IRE1 luminal region, thereby inactivating ERN1/IRE1. Also involved in endoplasmic reticulum-associated degradation (ERAD) of misfolded proteins. Required for survival of B-cell progenitors and normal antibody production.</text>
</comment>
<dbReference type="GO" id="GO:0051087">
    <property type="term" value="F:protein-folding chaperone binding"/>
    <property type="evidence" value="ECO:0007669"/>
    <property type="project" value="TreeGrafter"/>
</dbReference>
<accession>B4Q223</accession>
<keyword evidence="10" id="KW-1185">Reference proteome</keyword>
<evidence type="ECO:0000256" key="1">
    <source>
        <dbReference type="ARBA" id="ARBA00023186"/>
    </source>
</evidence>
<dbReference type="GO" id="GO:0036503">
    <property type="term" value="P:ERAD pathway"/>
    <property type="evidence" value="ECO:0007669"/>
    <property type="project" value="TreeGrafter"/>
</dbReference>
<evidence type="ECO:0000256" key="6">
    <source>
        <dbReference type="SAM" id="MobiDB-lite"/>
    </source>
</evidence>
<dbReference type="SMART" id="SM00271">
    <property type="entry name" value="DnaJ"/>
    <property type="match status" value="1"/>
</dbReference>
<evidence type="ECO:0000256" key="5">
    <source>
        <dbReference type="ARBA" id="ARBA00046365"/>
    </source>
</evidence>
<dbReference type="Proteomes" id="UP000002282">
    <property type="component" value="Chromosome X"/>
</dbReference>
<evidence type="ECO:0000313" key="10">
    <source>
        <dbReference type="Proteomes" id="UP000002282"/>
    </source>
</evidence>
<gene>
    <name evidence="9" type="primary">Dyak\GE17052</name>
    <name evidence="9" type="synonym">dyak_GLEANR_18416</name>
    <name evidence="9" type="synonym">GE17052</name>
    <name evidence="9" type="ORF">Dyak_GE17052</name>
</gene>
<evidence type="ECO:0000256" key="4">
    <source>
        <dbReference type="ARBA" id="ARBA00045428"/>
    </source>
</evidence>
<dbReference type="eggNOG" id="KOG0714">
    <property type="taxonomic scope" value="Eukaryota"/>
</dbReference>
<dbReference type="GO" id="GO:0005783">
    <property type="term" value="C:endoplasmic reticulum"/>
    <property type="evidence" value="ECO:0007669"/>
    <property type="project" value="TreeGrafter"/>
</dbReference>
<dbReference type="AlphaFoldDB" id="B4Q223"/>
<dbReference type="CDD" id="cd06257">
    <property type="entry name" value="DnaJ"/>
    <property type="match status" value="1"/>
</dbReference>